<dbReference type="AlphaFoldDB" id="A0A4W6BS05"/>
<organism evidence="5 6">
    <name type="scientific">Lates calcarifer</name>
    <name type="common">Barramundi</name>
    <name type="synonym">Holocentrus calcarifer</name>
    <dbReference type="NCBI Taxonomy" id="8187"/>
    <lineage>
        <taxon>Eukaryota</taxon>
        <taxon>Metazoa</taxon>
        <taxon>Chordata</taxon>
        <taxon>Craniata</taxon>
        <taxon>Vertebrata</taxon>
        <taxon>Euteleostomi</taxon>
        <taxon>Actinopterygii</taxon>
        <taxon>Neopterygii</taxon>
        <taxon>Teleostei</taxon>
        <taxon>Neoteleostei</taxon>
        <taxon>Acanthomorphata</taxon>
        <taxon>Carangaria</taxon>
        <taxon>Carangaria incertae sedis</taxon>
        <taxon>Centropomidae</taxon>
        <taxon>Lates</taxon>
    </lineage>
</organism>
<sequence length="284" mass="32982">MSYGDRFTSSSYRKIFGDSPRFPVSSSRMSGSFPRVSPGLRSMAASRSSASSLMQTDSLDLTQTSVVNNELKVIRTNEKEQLQGLNDRFAMFIDKVRHLEQQNKVLETELVTLRQKQNEPSRIAHLYQQEMRELRSQVEELSRDKNRILIERNNMEDELQKLSAKFDEEVRAREEAEQTLNEQASRSNEAMRASREEINEFRRQLQSKTIEIETLRGTNESLERQITEMEDAHNTEVTAMQDTIGHLDSELRNLKGEMAQHLREYQDLLNVKMALDIEIAAYRC</sequence>
<dbReference type="PANTHER" id="PTHR45652">
    <property type="entry name" value="GLIAL FIBRILLARY ACIDIC PROTEIN"/>
    <property type="match status" value="1"/>
</dbReference>
<dbReference type="InterPro" id="IPR006821">
    <property type="entry name" value="Intermed_filament_DNA-bd"/>
</dbReference>
<dbReference type="GO" id="GO:0099160">
    <property type="term" value="C:postsynaptic intermediate filament cytoskeleton"/>
    <property type="evidence" value="ECO:0007669"/>
    <property type="project" value="TreeGrafter"/>
</dbReference>
<evidence type="ECO:0000256" key="1">
    <source>
        <dbReference type="ARBA" id="ARBA00022754"/>
    </source>
</evidence>
<evidence type="ECO:0000313" key="5">
    <source>
        <dbReference type="Ensembl" id="ENSLCAP00010003700.1"/>
    </source>
</evidence>
<dbReference type="Ensembl" id="ENSLCAT00010003802.1">
    <property type="protein sequence ID" value="ENSLCAP00010003700.1"/>
    <property type="gene ID" value="ENSLCAG00010001916.1"/>
</dbReference>
<name>A0A4W6BS05_LATCA</name>
<dbReference type="Gene3D" id="1.20.5.1160">
    <property type="entry name" value="Vasodilator-stimulated phosphoprotein"/>
    <property type="match status" value="1"/>
</dbReference>
<evidence type="ECO:0000313" key="6">
    <source>
        <dbReference type="Proteomes" id="UP000314980"/>
    </source>
</evidence>
<dbReference type="Gene3D" id="1.20.5.170">
    <property type="match status" value="1"/>
</dbReference>
<evidence type="ECO:0000256" key="2">
    <source>
        <dbReference type="ARBA" id="ARBA00023054"/>
    </source>
</evidence>
<dbReference type="Proteomes" id="UP000314980">
    <property type="component" value="Unassembled WGS sequence"/>
</dbReference>
<dbReference type="InterPro" id="IPR039008">
    <property type="entry name" value="IF_rod_dom"/>
</dbReference>
<reference evidence="5" key="3">
    <citation type="submission" date="2025-09" db="UniProtKB">
        <authorList>
            <consortium name="Ensembl"/>
        </authorList>
    </citation>
    <scope>IDENTIFICATION</scope>
</reference>
<keyword evidence="6" id="KW-1185">Reference proteome</keyword>
<accession>A0A4W6BS05</accession>
<feature type="domain" description="IF rod" evidence="4">
    <location>
        <begin position="78"/>
        <end position="284"/>
    </location>
</feature>
<dbReference type="SUPFAM" id="SSF64593">
    <property type="entry name" value="Intermediate filament protein, coiled coil region"/>
    <property type="match status" value="2"/>
</dbReference>
<dbReference type="GO" id="GO:0005737">
    <property type="term" value="C:cytoplasm"/>
    <property type="evidence" value="ECO:0007669"/>
    <property type="project" value="TreeGrafter"/>
</dbReference>
<gene>
    <name evidence="5" type="primary">INA</name>
</gene>
<dbReference type="STRING" id="8187.ENSLCAP00010003700"/>
<protein>
    <submittedName>
        <fullName evidence="5">Internexin neuronal intermediate filament protein, alpha a</fullName>
    </submittedName>
</protein>
<feature type="coiled-coil region" evidence="3">
    <location>
        <begin position="68"/>
        <end position="271"/>
    </location>
</feature>
<keyword evidence="1" id="KW-0403">Intermediate filament</keyword>
<dbReference type="FunFam" id="1.20.5.170:FF:000002">
    <property type="entry name" value="Type I keratin KA11"/>
    <property type="match status" value="1"/>
</dbReference>
<dbReference type="Pfam" id="PF04732">
    <property type="entry name" value="Filament_head"/>
    <property type="match status" value="1"/>
</dbReference>
<dbReference type="GeneTree" id="ENSGT00940000154418"/>
<dbReference type="InParanoid" id="A0A4W6BS05"/>
<dbReference type="PANTHER" id="PTHR45652:SF18">
    <property type="entry name" value="ALPHA-INTERNEXIN"/>
    <property type="match status" value="1"/>
</dbReference>
<dbReference type="SMART" id="SM01391">
    <property type="entry name" value="Filament"/>
    <property type="match status" value="1"/>
</dbReference>
<evidence type="ECO:0000256" key="3">
    <source>
        <dbReference type="SAM" id="Coils"/>
    </source>
</evidence>
<reference evidence="6" key="1">
    <citation type="submission" date="2015-09" db="EMBL/GenBank/DDBJ databases">
        <authorList>
            <person name="Sai Rama Sridatta P."/>
        </authorList>
    </citation>
    <scope>NUCLEOTIDE SEQUENCE [LARGE SCALE GENOMIC DNA]</scope>
</reference>
<proteinExistence type="predicted"/>
<dbReference type="GO" id="GO:0005882">
    <property type="term" value="C:intermediate filament"/>
    <property type="evidence" value="ECO:0007669"/>
    <property type="project" value="UniProtKB-KW"/>
</dbReference>
<dbReference type="Pfam" id="PF00038">
    <property type="entry name" value="Filament"/>
    <property type="match status" value="1"/>
</dbReference>
<evidence type="ECO:0000259" key="4">
    <source>
        <dbReference type="PROSITE" id="PS51842"/>
    </source>
</evidence>
<dbReference type="InterPro" id="IPR050405">
    <property type="entry name" value="Intermediate_filament"/>
</dbReference>
<reference evidence="5" key="2">
    <citation type="submission" date="2025-08" db="UniProtKB">
        <authorList>
            <consortium name="Ensembl"/>
        </authorList>
    </citation>
    <scope>IDENTIFICATION</scope>
</reference>
<dbReference type="PROSITE" id="PS51842">
    <property type="entry name" value="IF_ROD_2"/>
    <property type="match status" value="1"/>
</dbReference>
<keyword evidence="2 3" id="KW-0175">Coiled coil</keyword>
<dbReference type="GO" id="GO:0045109">
    <property type="term" value="P:intermediate filament organization"/>
    <property type="evidence" value="ECO:0007669"/>
    <property type="project" value="TreeGrafter"/>
</dbReference>
<dbReference type="GO" id="GO:0099184">
    <property type="term" value="F:structural constituent of postsynaptic intermediate filament cytoskeleton"/>
    <property type="evidence" value="ECO:0007669"/>
    <property type="project" value="TreeGrafter"/>
</dbReference>